<evidence type="ECO:0000313" key="1">
    <source>
        <dbReference type="EMBL" id="VEU68594.1"/>
    </source>
</evidence>
<proteinExistence type="predicted"/>
<dbReference type="AlphaFoldDB" id="A0A449APW5"/>
<organism evidence="1 2">
    <name type="scientific">Mycoplasmopsis canis</name>
    <dbReference type="NCBI Taxonomy" id="29555"/>
    <lineage>
        <taxon>Bacteria</taxon>
        <taxon>Bacillati</taxon>
        <taxon>Mycoplasmatota</taxon>
        <taxon>Mycoplasmoidales</taxon>
        <taxon>Metamycoplasmataceae</taxon>
        <taxon>Mycoplasmopsis</taxon>
    </lineage>
</organism>
<name>A0A449APW5_9BACT</name>
<protein>
    <submittedName>
        <fullName evidence="1">Uncharacterized protein</fullName>
    </submittedName>
</protein>
<sequence length="282" mass="34415">MNTKEKIDTLFYLFMYFFNKYLLKEIKIVRFKKIKYQNGEANLDFELKEIIIDELKNSFIDFKNWLLKEKNVFYKKLFTDNPIILKFLEFKINNNKMKEKNDITIEINYNNQIFVKEIEIKTRKDSFTMFGSSISKIKNDLWLIFILRKNNFIDICIGLYIDALTNTTTFPDRQIRPIISFKNLKEKSKINYEELVKGNNFMISKNNTSCFSCDSYFKNILINEWSDILINKKKNEKWFYTYIRFFLLNFLLKYENWNKDQKLIFKNYLRRTIGEIKDENKN</sequence>
<dbReference type="Proteomes" id="UP000290495">
    <property type="component" value="Chromosome"/>
</dbReference>
<evidence type="ECO:0000313" key="2">
    <source>
        <dbReference type="Proteomes" id="UP000290495"/>
    </source>
</evidence>
<reference evidence="1 2" key="1">
    <citation type="submission" date="2019-01" db="EMBL/GenBank/DDBJ databases">
        <authorList>
            <consortium name="Pathogen Informatics"/>
        </authorList>
    </citation>
    <scope>NUCLEOTIDE SEQUENCE [LARGE SCALE GENOMIC DNA]</scope>
    <source>
        <strain evidence="1 2">NCTC10146</strain>
    </source>
</reference>
<dbReference type="REBASE" id="298146">
    <property type="entry name" value="Mca10146ORF41P"/>
</dbReference>
<gene>
    <name evidence="1" type="ORF">NCTC10146_00040</name>
</gene>
<dbReference type="EMBL" id="LR215010">
    <property type="protein sequence ID" value="VEU68594.1"/>
    <property type="molecule type" value="Genomic_DNA"/>
</dbReference>
<accession>A0A449APW5</accession>